<feature type="chain" id="PRO_5046164136" evidence="1">
    <location>
        <begin position="22"/>
        <end position="103"/>
    </location>
</feature>
<gene>
    <name evidence="2" type="ORF">ACFPN1_16010</name>
</gene>
<dbReference type="Proteomes" id="UP001596036">
    <property type="component" value="Unassembled WGS sequence"/>
</dbReference>
<evidence type="ECO:0000256" key="1">
    <source>
        <dbReference type="SAM" id="SignalP"/>
    </source>
</evidence>
<accession>A0ABW0SSK0</accession>
<reference evidence="3" key="1">
    <citation type="journal article" date="2019" name="Int. J. Syst. Evol. Microbiol.">
        <title>The Global Catalogue of Microorganisms (GCM) 10K type strain sequencing project: providing services to taxonomists for standard genome sequencing and annotation.</title>
        <authorList>
            <consortium name="The Broad Institute Genomics Platform"/>
            <consortium name="The Broad Institute Genome Sequencing Center for Infectious Disease"/>
            <person name="Wu L."/>
            <person name="Ma J."/>
        </authorList>
    </citation>
    <scope>NUCLEOTIDE SEQUENCE [LARGE SCALE GENOMIC DNA]</scope>
    <source>
        <strain evidence="3">KACC 11407</strain>
    </source>
</reference>
<sequence length="103" mass="10810">MNTRTALCMSLSVLALGQAHAAGLAIGAAPKGDAVSVASRVIKENFPECKRVTKAVRATDGGIHARCDATDYLVFTIFNAKEGKAREVAMNCTAAKRLLNVSC</sequence>
<dbReference type="EMBL" id="JBHSNM010000011">
    <property type="protein sequence ID" value="MFC5571565.1"/>
    <property type="molecule type" value="Genomic_DNA"/>
</dbReference>
<evidence type="ECO:0000313" key="3">
    <source>
        <dbReference type="Proteomes" id="UP001596036"/>
    </source>
</evidence>
<name>A0ABW0SSK0_9GAMM</name>
<keyword evidence="3" id="KW-1185">Reference proteome</keyword>
<comment type="caution">
    <text evidence="2">The sequence shown here is derived from an EMBL/GenBank/DDBJ whole genome shotgun (WGS) entry which is preliminary data.</text>
</comment>
<protein>
    <submittedName>
        <fullName evidence="2">Uncharacterized protein</fullName>
    </submittedName>
</protein>
<proteinExistence type="predicted"/>
<evidence type="ECO:0000313" key="2">
    <source>
        <dbReference type="EMBL" id="MFC5571565.1"/>
    </source>
</evidence>
<organism evidence="2 3">
    <name type="scientific">Lysobacter yangpyeongensis</name>
    <dbReference type="NCBI Taxonomy" id="346182"/>
    <lineage>
        <taxon>Bacteria</taxon>
        <taxon>Pseudomonadati</taxon>
        <taxon>Pseudomonadota</taxon>
        <taxon>Gammaproteobacteria</taxon>
        <taxon>Lysobacterales</taxon>
        <taxon>Lysobacteraceae</taxon>
        <taxon>Lysobacter</taxon>
    </lineage>
</organism>
<keyword evidence="1" id="KW-0732">Signal</keyword>
<feature type="signal peptide" evidence="1">
    <location>
        <begin position="1"/>
        <end position="21"/>
    </location>
</feature>